<dbReference type="CDD" id="cd09272">
    <property type="entry name" value="RNase_HI_RT_Ty1"/>
    <property type="match status" value="1"/>
</dbReference>
<proteinExistence type="predicted"/>
<evidence type="ECO:0000313" key="2">
    <source>
        <dbReference type="Proteomes" id="UP000324832"/>
    </source>
</evidence>
<protein>
    <submittedName>
        <fullName evidence="1">Uncharacterized protein</fullName>
    </submittedName>
</protein>
<reference evidence="1 2" key="1">
    <citation type="submission" date="2017-07" db="EMBL/GenBank/DDBJ databases">
        <authorList>
            <person name="Talla V."/>
            <person name="Backstrom N."/>
        </authorList>
    </citation>
    <scope>NUCLEOTIDE SEQUENCE [LARGE SCALE GENOMIC DNA]</scope>
</reference>
<sequence>MLYGSSKDFVVGEGSVSNNERELNGEGFVSDENTDTEQGLEMINNGVNDEDCDIAYGIQSGNESAYDDAEIPLTEIEHGGIITLRNRGNLRPPNRYRDYFMVTGDVYAELHQDSESAICLAHDSPYERHQRAKHIQIRHFFVRECVTTGSLKVLKVDAAKQLADFLTKPLFKPRIKELSTLIGLA</sequence>
<dbReference type="EMBL" id="FZQP02006870">
    <property type="protein sequence ID" value="VVD04529.1"/>
    <property type="molecule type" value="Genomic_DNA"/>
</dbReference>
<keyword evidence="2" id="KW-1185">Reference proteome</keyword>
<dbReference type="Proteomes" id="UP000324832">
    <property type="component" value="Unassembled WGS sequence"/>
</dbReference>
<accession>A0A5E4R583</accession>
<dbReference type="AlphaFoldDB" id="A0A5E4R583"/>
<name>A0A5E4R583_9NEOP</name>
<organism evidence="1 2">
    <name type="scientific">Leptidea sinapis</name>
    <dbReference type="NCBI Taxonomy" id="189913"/>
    <lineage>
        <taxon>Eukaryota</taxon>
        <taxon>Metazoa</taxon>
        <taxon>Ecdysozoa</taxon>
        <taxon>Arthropoda</taxon>
        <taxon>Hexapoda</taxon>
        <taxon>Insecta</taxon>
        <taxon>Pterygota</taxon>
        <taxon>Neoptera</taxon>
        <taxon>Endopterygota</taxon>
        <taxon>Lepidoptera</taxon>
        <taxon>Glossata</taxon>
        <taxon>Ditrysia</taxon>
        <taxon>Papilionoidea</taxon>
        <taxon>Pieridae</taxon>
        <taxon>Dismorphiinae</taxon>
        <taxon>Leptidea</taxon>
    </lineage>
</organism>
<evidence type="ECO:0000313" key="1">
    <source>
        <dbReference type="EMBL" id="VVD04529.1"/>
    </source>
</evidence>
<gene>
    <name evidence="1" type="ORF">LSINAPIS_LOCUS14264</name>
</gene>